<dbReference type="EMBL" id="JAWJYY010000001">
    <property type="protein sequence ID" value="MDV4315994.1"/>
    <property type="molecule type" value="Genomic_DNA"/>
</dbReference>
<dbReference type="RefSeq" id="WP_155756624.1">
    <property type="nucleotide sequence ID" value="NZ_CAXNYR010000006.1"/>
</dbReference>
<sequence length="50" mass="5573">MAEKIKRAIQLMKIAAEKTRKYGKQRCSNALEAAGEALYTGVKNNMKMSP</sequence>
<organism evidence="2 3">
    <name type="scientific">Acinetobacter indicus</name>
    <dbReference type="NCBI Taxonomy" id="756892"/>
    <lineage>
        <taxon>Bacteria</taxon>
        <taxon>Pseudomonadati</taxon>
        <taxon>Pseudomonadota</taxon>
        <taxon>Gammaproteobacteria</taxon>
        <taxon>Moraxellales</taxon>
        <taxon>Moraxellaceae</taxon>
        <taxon>Acinetobacter</taxon>
    </lineage>
</organism>
<dbReference type="Proteomes" id="UP001284654">
    <property type="component" value="Unassembled WGS sequence"/>
</dbReference>
<evidence type="ECO:0000313" key="2">
    <source>
        <dbReference type="EMBL" id="QOW43921.1"/>
    </source>
</evidence>
<evidence type="ECO:0000313" key="3">
    <source>
        <dbReference type="Proteomes" id="UP000593812"/>
    </source>
</evidence>
<dbReference type="EMBL" id="CP048654">
    <property type="protein sequence ID" value="QOW43921.1"/>
    <property type="molecule type" value="Genomic_DNA"/>
</dbReference>
<reference evidence="2 3" key="1">
    <citation type="submission" date="2020-02" db="EMBL/GenBank/DDBJ databases">
        <title>Tigecycline-resistant Acinetobacter species from pigs and migratory birds.</title>
        <authorList>
            <person name="Chen C."/>
            <person name="Sun J."/>
            <person name="Liao X.-P."/>
            <person name="Liu Y.-H."/>
        </authorList>
    </citation>
    <scope>NUCLEOTIDE SEQUENCE [LARGE SCALE GENOMIC DNA]</scope>
    <source>
        <strain evidence="2 3">C15_T</strain>
    </source>
</reference>
<dbReference type="AlphaFoldDB" id="A0A7V8P6W2"/>
<accession>A0A7V8P6W2</accession>
<name>A0A7V8P6W2_9GAMM</name>
<proteinExistence type="predicted"/>
<evidence type="ECO:0000313" key="1">
    <source>
        <dbReference type="EMBL" id="MDV4315994.1"/>
    </source>
</evidence>
<dbReference type="Proteomes" id="UP000593812">
    <property type="component" value="Chromosome"/>
</dbReference>
<protein>
    <submittedName>
        <fullName evidence="2">Uncharacterized protein</fullName>
    </submittedName>
</protein>
<dbReference type="GeneID" id="69466186"/>
<reference evidence="1" key="2">
    <citation type="submission" date="2023-10" db="EMBL/GenBank/DDBJ databases">
        <authorList>
            <person name="Sykes E.M.E."/>
            <person name="Khan I.U.H."/>
            <person name="Kumar A."/>
        </authorList>
    </citation>
    <scope>NUCLEOTIDE SEQUENCE</scope>
    <source>
        <strain evidence="1">IK5</strain>
    </source>
</reference>
<gene>
    <name evidence="2" type="ORF">G0027_14395</name>
    <name evidence="1" type="ORF">MSG88_09490</name>
</gene>